<dbReference type="AlphaFoldDB" id="A0A2G9SG90"/>
<comment type="subcellular location">
    <subcellularLocation>
        <location evidence="1">Endoplasmic reticulum membrane</location>
        <topology evidence="1">Multi-pass membrane protein</topology>
    </subcellularLocation>
</comment>
<dbReference type="InterPro" id="IPR019388">
    <property type="entry name" value="FIT"/>
</dbReference>
<reference evidence="9" key="1">
    <citation type="submission" date="2017-08" db="EMBL/GenBank/DDBJ databases">
        <title>Assembly of the North American Bullfrog Genome.</title>
        <authorList>
            <person name="Warren R.L."/>
            <person name="Vandervalk B.P."/>
            <person name="Kucuk E."/>
            <person name="Birol I."/>
            <person name="Helbing C."/>
            <person name="Pandoh P."/>
            <person name="Behsaz B."/>
            <person name="Mohamadi H."/>
            <person name="Chu J."/>
            <person name="Jackman S."/>
            <person name="Hammond S.A."/>
            <person name="Veldhoen N."/>
            <person name="Kirk H."/>
            <person name="Zhao Y."/>
            <person name="Coope R."/>
            <person name="Pleasance S."/>
            <person name="Moore R."/>
            <person name="Holt R."/>
        </authorList>
    </citation>
    <scope>NUCLEOTIDE SEQUENCE</scope>
    <source>
        <strain evidence="9">Bruno</strain>
        <tissue evidence="9">Liver</tissue>
    </source>
</reference>
<evidence type="ECO:0000256" key="6">
    <source>
        <dbReference type="ARBA" id="ARBA00023098"/>
    </source>
</evidence>
<dbReference type="GO" id="GO:0005789">
    <property type="term" value="C:endoplasmic reticulum membrane"/>
    <property type="evidence" value="ECO:0007669"/>
    <property type="project" value="UniProtKB-SubCell"/>
</dbReference>
<feature type="transmembrane region" description="Helical" evidence="8">
    <location>
        <begin position="187"/>
        <end position="213"/>
    </location>
</feature>
<evidence type="ECO:0000313" key="9">
    <source>
        <dbReference type="EMBL" id="PIO39112.1"/>
    </source>
</evidence>
<keyword evidence="5 8" id="KW-1133">Transmembrane helix</keyword>
<keyword evidence="7 8" id="KW-0472">Membrane</keyword>
<feature type="transmembrane region" description="Helical" evidence="8">
    <location>
        <begin position="23"/>
        <end position="44"/>
    </location>
</feature>
<dbReference type="OrthoDB" id="5579088at2759"/>
<evidence type="ECO:0000256" key="8">
    <source>
        <dbReference type="SAM" id="Phobius"/>
    </source>
</evidence>
<sequence length="259" mass="30087">MEWLERCACVVRFGLLSDWFRRYSALGLACVTLGGSLVKEFWPLPDSYFNNKRNFLNVYFVKLSWGWTLSLLLPFIGLTNYIVTRSVPAVFRRIGTLLVGTIVWYVCTHFFMYVENVTGSCYVSEMQLENQTEHRDKRECIKSGGFWVGFDISGHSFLLPYCVLMILEEAAILRNERLKKHGMKPLIHALVVSLGLLVFIWALMFFCTSIYFHTVWQKLFGTFFGILAWYITYRWWYLKTLSPGLPPSSPPGKGHRKAK</sequence>
<organism evidence="9">
    <name type="scientific">Aquarana catesbeiana</name>
    <name type="common">American bullfrog</name>
    <name type="synonym">Rana catesbeiana</name>
    <dbReference type="NCBI Taxonomy" id="8400"/>
    <lineage>
        <taxon>Eukaryota</taxon>
        <taxon>Metazoa</taxon>
        <taxon>Chordata</taxon>
        <taxon>Craniata</taxon>
        <taxon>Vertebrata</taxon>
        <taxon>Euteleostomi</taxon>
        <taxon>Amphibia</taxon>
        <taxon>Batrachia</taxon>
        <taxon>Anura</taxon>
        <taxon>Neobatrachia</taxon>
        <taxon>Ranoidea</taxon>
        <taxon>Ranidae</taxon>
        <taxon>Aquarana</taxon>
    </lineage>
</organism>
<dbReference type="GO" id="GO:0034389">
    <property type="term" value="P:lipid droplet organization"/>
    <property type="evidence" value="ECO:0007669"/>
    <property type="project" value="InterPro"/>
</dbReference>
<keyword evidence="6" id="KW-0443">Lipid metabolism</keyword>
<dbReference type="PANTHER" id="PTHR23129:SF1">
    <property type="entry name" value="ACYL-COENZYME A DIPHOSPHATASE FITM2"/>
    <property type="match status" value="1"/>
</dbReference>
<keyword evidence="2 8" id="KW-0812">Transmembrane</keyword>
<evidence type="ECO:0000256" key="7">
    <source>
        <dbReference type="ARBA" id="ARBA00023136"/>
    </source>
</evidence>
<evidence type="ECO:0000256" key="1">
    <source>
        <dbReference type="ARBA" id="ARBA00004477"/>
    </source>
</evidence>
<dbReference type="HAMAP" id="MF_03230">
    <property type="entry name" value="FITM2"/>
    <property type="match status" value="1"/>
</dbReference>
<keyword evidence="3" id="KW-0378">Hydrolase</keyword>
<proteinExistence type="inferred from homology"/>
<protein>
    <submittedName>
        <fullName evidence="9">Fat storage-inducing transmembrane protein 2</fullName>
    </submittedName>
</protein>
<name>A0A2G9SG90_AQUCT</name>
<evidence type="ECO:0000256" key="4">
    <source>
        <dbReference type="ARBA" id="ARBA00022824"/>
    </source>
</evidence>
<accession>A0A2G9SG90</accession>
<evidence type="ECO:0000256" key="5">
    <source>
        <dbReference type="ARBA" id="ARBA00022989"/>
    </source>
</evidence>
<feature type="transmembrane region" description="Helical" evidence="8">
    <location>
        <begin position="219"/>
        <end position="237"/>
    </location>
</feature>
<dbReference type="GO" id="GO:0008654">
    <property type="term" value="P:phospholipid biosynthetic process"/>
    <property type="evidence" value="ECO:0007669"/>
    <property type="project" value="TreeGrafter"/>
</dbReference>
<dbReference type="GO" id="GO:0019915">
    <property type="term" value="P:lipid storage"/>
    <property type="evidence" value="ECO:0007669"/>
    <property type="project" value="InterPro"/>
</dbReference>
<feature type="transmembrane region" description="Helical" evidence="8">
    <location>
        <begin position="95"/>
        <end position="114"/>
    </location>
</feature>
<evidence type="ECO:0000256" key="3">
    <source>
        <dbReference type="ARBA" id="ARBA00022801"/>
    </source>
</evidence>
<dbReference type="GO" id="GO:0010945">
    <property type="term" value="F:coenzyme A diphosphatase activity"/>
    <property type="evidence" value="ECO:0007669"/>
    <property type="project" value="InterPro"/>
</dbReference>
<evidence type="ECO:0000256" key="2">
    <source>
        <dbReference type="ARBA" id="ARBA00022692"/>
    </source>
</evidence>
<dbReference type="Pfam" id="PF10261">
    <property type="entry name" value="FIT"/>
    <property type="match status" value="2"/>
</dbReference>
<dbReference type="PANTHER" id="PTHR23129">
    <property type="entry name" value="ACYL-COENZYME A DIPHOSPHATASE FITM2"/>
    <property type="match status" value="1"/>
</dbReference>
<feature type="transmembrane region" description="Helical" evidence="8">
    <location>
        <begin position="64"/>
        <end position="83"/>
    </location>
</feature>
<dbReference type="InterPro" id="IPR046401">
    <property type="entry name" value="FITM1/2"/>
</dbReference>
<gene>
    <name evidence="9" type="ORF">AB205_0069640</name>
</gene>
<dbReference type="EMBL" id="KV924702">
    <property type="protein sequence ID" value="PIO39112.1"/>
    <property type="molecule type" value="Genomic_DNA"/>
</dbReference>
<keyword evidence="4" id="KW-0256">Endoplasmic reticulum</keyword>